<protein>
    <submittedName>
        <fullName evidence="2">Uncharacterized protein</fullName>
    </submittedName>
</protein>
<comment type="caution">
    <text evidence="2">The sequence shown here is derived from an EMBL/GenBank/DDBJ whole genome shotgun (WGS) entry which is preliminary data.</text>
</comment>
<evidence type="ECO:0000256" key="1">
    <source>
        <dbReference type="SAM" id="MobiDB-lite"/>
    </source>
</evidence>
<evidence type="ECO:0000313" key="3">
    <source>
        <dbReference type="Proteomes" id="UP000324222"/>
    </source>
</evidence>
<accession>A0A5B7GB24</accession>
<dbReference type="EMBL" id="VSRR010014643">
    <property type="protein sequence ID" value="MPC57271.1"/>
    <property type="molecule type" value="Genomic_DNA"/>
</dbReference>
<name>A0A5B7GB24_PORTR</name>
<dbReference type="Proteomes" id="UP000324222">
    <property type="component" value="Unassembled WGS sequence"/>
</dbReference>
<proteinExistence type="predicted"/>
<keyword evidence="3" id="KW-1185">Reference proteome</keyword>
<dbReference type="AlphaFoldDB" id="A0A5B7GB24"/>
<evidence type="ECO:0000313" key="2">
    <source>
        <dbReference type="EMBL" id="MPC57271.1"/>
    </source>
</evidence>
<reference evidence="2 3" key="1">
    <citation type="submission" date="2019-05" db="EMBL/GenBank/DDBJ databases">
        <title>Another draft genome of Portunus trituberculatus and its Hox gene families provides insights of decapod evolution.</title>
        <authorList>
            <person name="Jeong J.-H."/>
            <person name="Song I."/>
            <person name="Kim S."/>
            <person name="Choi T."/>
            <person name="Kim D."/>
            <person name="Ryu S."/>
            <person name="Kim W."/>
        </authorList>
    </citation>
    <scope>NUCLEOTIDE SEQUENCE [LARGE SCALE GENOMIC DNA]</scope>
    <source>
        <tissue evidence="2">Muscle</tissue>
    </source>
</reference>
<sequence length="62" mass="6885">MVNRVANQAHSPPLSHKPSHRPDCTYTRRKTPDRYLSVHSSYLDGSDRTHSTTSGPTPPVVS</sequence>
<feature type="region of interest" description="Disordered" evidence="1">
    <location>
        <begin position="1"/>
        <end position="62"/>
    </location>
</feature>
<feature type="compositionally biased region" description="Polar residues" evidence="1">
    <location>
        <begin position="1"/>
        <end position="10"/>
    </location>
</feature>
<gene>
    <name evidence="2" type="ORF">E2C01_051249</name>
</gene>
<organism evidence="2 3">
    <name type="scientific">Portunus trituberculatus</name>
    <name type="common">Swimming crab</name>
    <name type="synonym">Neptunus trituberculatus</name>
    <dbReference type="NCBI Taxonomy" id="210409"/>
    <lineage>
        <taxon>Eukaryota</taxon>
        <taxon>Metazoa</taxon>
        <taxon>Ecdysozoa</taxon>
        <taxon>Arthropoda</taxon>
        <taxon>Crustacea</taxon>
        <taxon>Multicrustacea</taxon>
        <taxon>Malacostraca</taxon>
        <taxon>Eumalacostraca</taxon>
        <taxon>Eucarida</taxon>
        <taxon>Decapoda</taxon>
        <taxon>Pleocyemata</taxon>
        <taxon>Brachyura</taxon>
        <taxon>Eubrachyura</taxon>
        <taxon>Portunoidea</taxon>
        <taxon>Portunidae</taxon>
        <taxon>Portuninae</taxon>
        <taxon>Portunus</taxon>
    </lineage>
</organism>